<comment type="caution">
    <text evidence="1">The sequence shown here is derived from an EMBL/GenBank/DDBJ whole genome shotgun (WGS) entry which is preliminary data.</text>
</comment>
<dbReference type="AlphaFoldDB" id="A0A178IJX5"/>
<dbReference type="Proteomes" id="UP000078486">
    <property type="component" value="Unassembled WGS sequence"/>
</dbReference>
<dbReference type="EMBL" id="LRRQ01000074">
    <property type="protein sequence ID" value="OAM90190.1"/>
    <property type="molecule type" value="Genomic_DNA"/>
</dbReference>
<proteinExistence type="predicted"/>
<evidence type="ECO:0000313" key="2">
    <source>
        <dbReference type="Proteomes" id="UP000078486"/>
    </source>
</evidence>
<name>A0A178IJX5_9BACT</name>
<organism evidence="1 2">
    <name type="scientific">Termitidicoccus mucosus</name>
    <dbReference type="NCBI Taxonomy" id="1184151"/>
    <lineage>
        <taxon>Bacteria</taxon>
        <taxon>Pseudomonadati</taxon>
        <taxon>Verrucomicrobiota</taxon>
        <taxon>Opitutia</taxon>
        <taxon>Opitutales</taxon>
        <taxon>Opitutaceae</taxon>
        <taxon>Termitidicoccus</taxon>
    </lineage>
</organism>
<gene>
    <name evidence="1" type="ORF">AW736_09385</name>
</gene>
<keyword evidence="2" id="KW-1185">Reference proteome</keyword>
<accession>A0A178IJX5</accession>
<reference evidence="1 2" key="1">
    <citation type="submission" date="2016-01" db="EMBL/GenBank/DDBJ databases">
        <title>High potential of lignocellulose degradation of a new Verrucomicrobia species.</title>
        <authorList>
            <person name="Wang Y."/>
            <person name="Shi Y."/>
            <person name="Qiu Z."/>
            <person name="Liu S."/>
            <person name="Yang H."/>
        </authorList>
    </citation>
    <scope>NUCLEOTIDE SEQUENCE [LARGE SCALE GENOMIC DNA]</scope>
    <source>
        <strain evidence="1 2">TSB47</strain>
    </source>
</reference>
<evidence type="ECO:0000313" key="1">
    <source>
        <dbReference type="EMBL" id="OAM90190.1"/>
    </source>
</evidence>
<protein>
    <submittedName>
        <fullName evidence="1">Uncharacterized protein</fullName>
    </submittedName>
</protein>
<sequence>MQVAAGIDSAPGIAAIACDVPFIDVQILDEYKNLVVSDENGASNFLPNRLFYIRMTVYCPSGIGTLYSFVNNAADNGPLQPGAHAYANCDEIAHHSYAICDFGPYNIGLEPGPRPLWVHAATTDCGVFEWNANGWASKASWETGPDRCPYPNVISEPLFSRPAAGGFARAMNASQAASVPESDGAATVKSVSGDKITSRNAKGGNAAAMQAQNTIAIDLGFEVFSPGF</sequence>